<keyword evidence="1" id="KW-0812">Transmembrane</keyword>
<keyword evidence="1" id="KW-0472">Membrane</keyword>
<gene>
    <name evidence="2" type="ORF">RchiOBHm_Chr4g0407461</name>
</gene>
<protein>
    <submittedName>
        <fullName evidence="2">Uncharacterized protein</fullName>
    </submittedName>
</protein>
<proteinExistence type="predicted"/>
<reference evidence="2 3" key="1">
    <citation type="journal article" date="2018" name="Nat. Genet.">
        <title>The Rosa genome provides new insights in the design of modern roses.</title>
        <authorList>
            <person name="Bendahmane M."/>
        </authorList>
    </citation>
    <scope>NUCLEOTIDE SEQUENCE [LARGE SCALE GENOMIC DNA]</scope>
    <source>
        <strain evidence="3">cv. Old Blush</strain>
    </source>
</reference>
<organism evidence="2 3">
    <name type="scientific">Rosa chinensis</name>
    <name type="common">China rose</name>
    <dbReference type="NCBI Taxonomy" id="74649"/>
    <lineage>
        <taxon>Eukaryota</taxon>
        <taxon>Viridiplantae</taxon>
        <taxon>Streptophyta</taxon>
        <taxon>Embryophyta</taxon>
        <taxon>Tracheophyta</taxon>
        <taxon>Spermatophyta</taxon>
        <taxon>Magnoliopsida</taxon>
        <taxon>eudicotyledons</taxon>
        <taxon>Gunneridae</taxon>
        <taxon>Pentapetalae</taxon>
        <taxon>rosids</taxon>
        <taxon>fabids</taxon>
        <taxon>Rosales</taxon>
        <taxon>Rosaceae</taxon>
        <taxon>Rosoideae</taxon>
        <taxon>Rosoideae incertae sedis</taxon>
        <taxon>Rosa</taxon>
    </lineage>
</organism>
<sequence>MVLGNITAVVNNLIWVLSVLGDLGLGFWGFVLWWVVNLVYWVLILVISALRFSVDYRKQPFSFVFRLSTCCPSTSALPLRLIYIHDMLKYEY</sequence>
<evidence type="ECO:0000313" key="2">
    <source>
        <dbReference type="EMBL" id="PRQ37869.1"/>
    </source>
</evidence>
<keyword evidence="1" id="KW-1133">Transmembrane helix</keyword>
<comment type="caution">
    <text evidence="2">The sequence shown here is derived from an EMBL/GenBank/DDBJ whole genome shotgun (WGS) entry which is preliminary data.</text>
</comment>
<keyword evidence="3" id="KW-1185">Reference proteome</keyword>
<dbReference type="AlphaFoldDB" id="A0A2P6QUP7"/>
<name>A0A2P6QUP7_ROSCH</name>
<evidence type="ECO:0000313" key="3">
    <source>
        <dbReference type="Proteomes" id="UP000238479"/>
    </source>
</evidence>
<accession>A0A2P6QUP7</accession>
<dbReference type="Gramene" id="PRQ37869">
    <property type="protein sequence ID" value="PRQ37869"/>
    <property type="gene ID" value="RchiOBHm_Chr4g0407461"/>
</dbReference>
<dbReference type="EMBL" id="PDCK01000042">
    <property type="protein sequence ID" value="PRQ37869.1"/>
    <property type="molecule type" value="Genomic_DNA"/>
</dbReference>
<dbReference type="Proteomes" id="UP000238479">
    <property type="component" value="Chromosome 4"/>
</dbReference>
<evidence type="ECO:0000256" key="1">
    <source>
        <dbReference type="SAM" id="Phobius"/>
    </source>
</evidence>
<feature type="transmembrane region" description="Helical" evidence="1">
    <location>
        <begin position="25"/>
        <end position="50"/>
    </location>
</feature>